<name>T0D848_ALIAG</name>
<dbReference type="EMBL" id="CP080467">
    <property type="protein sequence ID" value="UNO47999.1"/>
    <property type="molecule type" value="Genomic_DNA"/>
</dbReference>
<evidence type="ECO:0000313" key="2">
    <source>
        <dbReference type="Proteomes" id="UP000829401"/>
    </source>
</evidence>
<dbReference type="STRING" id="1356854.N007_05355"/>
<dbReference type="Proteomes" id="UP000829401">
    <property type="component" value="Chromosome"/>
</dbReference>
<accession>T0D848</accession>
<proteinExistence type="predicted"/>
<gene>
    <name evidence="1" type="ORF">K1I37_15095</name>
</gene>
<reference evidence="2" key="1">
    <citation type="journal article" date="2022" name="G3 (Bethesda)">
        <title>Unveiling the complete genome sequence of Alicyclobacillus acidoterrestris DSM 3922T, a taint-producing strain.</title>
        <authorList>
            <person name="Leonardo I.C."/>
            <person name="Barreto Crespo M.T."/>
            <person name="Gaspar F.B."/>
        </authorList>
    </citation>
    <scope>NUCLEOTIDE SEQUENCE [LARGE SCALE GENOMIC DNA]</scope>
    <source>
        <strain evidence="2">DSM 3922</strain>
    </source>
</reference>
<sequence length="91" mass="10595">MTGKYTIVAFNSVGIMYEMKTNIISVTEEHDRVIVIHKPKGKRSGFKHTYDKDSELKIYKGWVDTGVNEQLMYESYQPVLQQIQGELVYTF</sequence>
<dbReference type="RefSeq" id="WP_021296114.1">
    <property type="nucleotide sequence ID" value="NZ_AURB01000124.1"/>
</dbReference>
<evidence type="ECO:0000313" key="1">
    <source>
        <dbReference type="EMBL" id="UNO47999.1"/>
    </source>
</evidence>
<keyword evidence="2" id="KW-1185">Reference proteome</keyword>
<accession>A0A9E6ZM52</accession>
<organism evidence="1 2">
    <name type="scientific">Alicyclobacillus acidoterrestris (strain ATCC 49025 / DSM 3922 / CIP 106132 / NCIMB 13137 / GD3B)</name>
    <dbReference type="NCBI Taxonomy" id="1356854"/>
    <lineage>
        <taxon>Bacteria</taxon>
        <taxon>Bacillati</taxon>
        <taxon>Bacillota</taxon>
        <taxon>Bacilli</taxon>
        <taxon>Bacillales</taxon>
        <taxon>Alicyclobacillaceae</taxon>
        <taxon>Alicyclobacillus</taxon>
    </lineage>
</organism>
<protein>
    <submittedName>
        <fullName evidence="1">Uncharacterized protein</fullName>
    </submittedName>
</protein>
<dbReference type="KEGG" id="aaco:K1I37_15095"/>
<dbReference type="AlphaFoldDB" id="T0D848"/>